<reference evidence="1 2" key="1">
    <citation type="journal article" date="2004" name="Appl. Environ. Microbiol.">
        <title>Mineralization of individual congeners of linear alkylbenzenesulfonate by defined pairs of heterotrophic bacteria.</title>
        <authorList>
            <person name="Schleheck D."/>
            <person name="Knepper T.P."/>
            <person name="Fischer K."/>
            <person name="Cook A.M."/>
        </authorList>
    </citation>
    <scope>NUCLEOTIDE SEQUENCE [LARGE SCALE GENOMIC DNA]</scope>
    <source>
        <strain evidence="2">DSM 14801 / SPH-1</strain>
    </source>
</reference>
<dbReference type="AlphaFoldDB" id="A9BVJ2"/>
<evidence type="ECO:0008006" key="3">
    <source>
        <dbReference type="Google" id="ProtNLM"/>
    </source>
</evidence>
<evidence type="ECO:0000313" key="1">
    <source>
        <dbReference type="EMBL" id="ABX35059.1"/>
    </source>
</evidence>
<keyword evidence="2" id="KW-1185">Reference proteome</keyword>
<organism evidence="1 2">
    <name type="scientific">Delftia acidovorans (strain DSM 14801 / SPH-1)</name>
    <dbReference type="NCBI Taxonomy" id="398578"/>
    <lineage>
        <taxon>Bacteria</taxon>
        <taxon>Pseudomonadati</taxon>
        <taxon>Pseudomonadota</taxon>
        <taxon>Betaproteobacteria</taxon>
        <taxon>Burkholderiales</taxon>
        <taxon>Comamonadaceae</taxon>
        <taxon>Delftia</taxon>
    </lineage>
</organism>
<proteinExistence type="predicted"/>
<reference evidence="2" key="2">
    <citation type="submission" date="2007-11" db="EMBL/GenBank/DDBJ databases">
        <title>Complete sequence of Delftia acidovorans DSM 14801 / SPH-1.</title>
        <authorList>
            <person name="Copeland A."/>
            <person name="Lucas S."/>
            <person name="Lapidus A."/>
            <person name="Barry K."/>
            <person name="Glavina del Rio T."/>
            <person name="Dalin E."/>
            <person name="Tice H."/>
            <person name="Pitluck S."/>
            <person name="Lowry S."/>
            <person name="Clum A."/>
            <person name="Schmutz J."/>
            <person name="Larimer F."/>
            <person name="Land M."/>
            <person name="Hauser L."/>
            <person name="Kyrpides N."/>
            <person name="Kim E."/>
            <person name="Schleheck D."/>
            <person name="Richardson P."/>
        </authorList>
    </citation>
    <scope>NUCLEOTIDE SEQUENCE [LARGE SCALE GENOMIC DNA]</scope>
    <source>
        <strain evidence="2">DSM 14801 / SPH-1</strain>
    </source>
</reference>
<name>A9BVJ2_DELAS</name>
<dbReference type="KEGG" id="dac:Daci_2421"/>
<accession>A9BVJ2</accession>
<dbReference type="STRING" id="398578.Daci_2421"/>
<dbReference type="eggNOG" id="COG3023">
    <property type="taxonomic scope" value="Bacteria"/>
</dbReference>
<dbReference type="HOGENOM" id="CLU_2329109_0_0_4"/>
<protein>
    <recommendedName>
        <fullName evidence="3">N-acetylmuramoyl-L-alanine amidase</fullName>
    </recommendedName>
</protein>
<gene>
    <name evidence="1" type="ordered locus">Daci_2421</name>
</gene>
<evidence type="ECO:0000313" key="2">
    <source>
        <dbReference type="Proteomes" id="UP000000784"/>
    </source>
</evidence>
<dbReference type="Proteomes" id="UP000000784">
    <property type="component" value="Chromosome"/>
</dbReference>
<sequence>MPAAIQRNPGTHMLVEINKDGMLIHARVKNARSPAIERGKRTAAITGIVVHQTDANTARSSLNSYRNPKANGAHLLIDETHLHVHSLDTFEPKAPGAL</sequence>
<dbReference type="EMBL" id="CP000884">
    <property type="protein sequence ID" value="ABX35059.1"/>
    <property type="molecule type" value="Genomic_DNA"/>
</dbReference>